<dbReference type="OrthoDB" id="2532648at2759"/>
<evidence type="ECO:0000259" key="1">
    <source>
        <dbReference type="PROSITE" id="PS50181"/>
    </source>
</evidence>
<accession>A0A9P5UG90</accession>
<organism evidence="2 3">
    <name type="scientific">Rhodocollybia butyracea</name>
    <dbReference type="NCBI Taxonomy" id="206335"/>
    <lineage>
        <taxon>Eukaryota</taxon>
        <taxon>Fungi</taxon>
        <taxon>Dikarya</taxon>
        <taxon>Basidiomycota</taxon>
        <taxon>Agaricomycotina</taxon>
        <taxon>Agaricomycetes</taxon>
        <taxon>Agaricomycetidae</taxon>
        <taxon>Agaricales</taxon>
        <taxon>Marasmiineae</taxon>
        <taxon>Omphalotaceae</taxon>
        <taxon>Rhodocollybia</taxon>
    </lineage>
</organism>
<dbReference type="SUPFAM" id="SSF81383">
    <property type="entry name" value="F-box domain"/>
    <property type="match status" value="1"/>
</dbReference>
<sequence length="380" mass="43324">MSSFLTLPVELIADILSELDLESLITISYLSRRLNNIVSDPALNPWRQPIFRSLRSGKEESSLRHLSVRKIVPRHNWIEILTLASPSFILLEATLPNLKSEEWEECFNRRFLPGWRKWYKGSNWKAAYFEVLFRVYHRSRTSCTSDEAWTKYIVLNRNGTANELEASSRGFNPLAIFNEMKLQNNLMHLETRIRLVVELADVRILALGTLNHPRSTLTVNPNAHTFLHPPGIEDLQALRNNRVVTDHGVYPLGPDSPDYPGLCPPSIDFTRMTHPLPAPSHQNYPWFTPGGTDKRWLGSGEVEEEGLKWVGGLMIIAQVLTPKVHELGGDWLPFQDLDLVVGAGRQQYASLVWKDLWAIAPWMEERITKRIDGPGLGIPI</sequence>
<evidence type="ECO:0000313" key="3">
    <source>
        <dbReference type="Proteomes" id="UP000772434"/>
    </source>
</evidence>
<dbReference type="InterPro" id="IPR001810">
    <property type="entry name" value="F-box_dom"/>
</dbReference>
<name>A0A9P5UG90_9AGAR</name>
<gene>
    <name evidence="2" type="ORF">BDP27DRAFT_1310815</name>
</gene>
<comment type="caution">
    <text evidence="2">The sequence shown here is derived from an EMBL/GenBank/DDBJ whole genome shotgun (WGS) entry which is preliminary data.</text>
</comment>
<dbReference type="AlphaFoldDB" id="A0A9P5UG90"/>
<dbReference type="EMBL" id="JADNRY010000002">
    <property type="protein sequence ID" value="KAF9078122.1"/>
    <property type="molecule type" value="Genomic_DNA"/>
</dbReference>
<keyword evidence="3" id="KW-1185">Reference proteome</keyword>
<proteinExistence type="predicted"/>
<dbReference type="PROSITE" id="PS50181">
    <property type="entry name" value="FBOX"/>
    <property type="match status" value="1"/>
</dbReference>
<dbReference type="Proteomes" id="UP000772434">
    <property type="component" value="Unassembled WGS sequence"/>
</dbReference>
<dbReference type="InterPro" id="IPR036047">
    <property type="entry name" value="F-box-like_dom_sf"/>
</dbReference>
<reference evidence="2" key="1">
    <citation type="submission" date="2020-11" db="EMBL/GenBank/DDBJ databases">
        <authorList>
            <consortium name="DOE Joint Genome Institute"/>
            <person name="Ahrendt S."/>
            <person name="Riley R."/>
            <person name="Andreopoulos W."/>
            <person name="Labutti K."/>
            <person name="Pangilinan J."/>
            <person name="Ruiz-Duenas F.J."/>
            <person name="Barrasa J.M."/>
            <person name="Sanchez-Garcia M."/>
            <person name="Camarero S."/>
            <person name="Miyauchi S."/>
            <person name="Serrano A."/>
            <person name="Linde D."/>
            <person name="Babiker R."/>
            <person name="Drula E."/>
            <person name="Ayuso-Fernandez I."/>
            <person name="Pacheco R."/>
            <person name="Padilla G."/>
            <person name="Ferreira P."/>
            <person name="Barriuso J."/>
            <person name="Kellner H."/>
            <person name="Castanera R."/>
            <person name="Alfaro M."/>
            <person name="Ramirez L."/>
            <person name="Pisabarro A.G."/>
            <person name="Kuo A."/>
            <person name="Tritt A."/>
            <person name="Lipzen A."/>
            <person name="He G."/>
            <person name="Yan M."/>
            <person name="Ng V."/>
            <person name="Cullen D."/>
            <person name="Martin F."/>
            <person name="Rosso M.-N."/>
            <person name="Henrissat B."/>
            <person name="Hibbett D."/>
            <person name="Martinez A.T."/>
            <person name="Grigoriev I.V."/>
        </authorList>
    </citation>
    <scope>NUCLEOTIDE SEQUENCE</scope>
    <source>
        <strain evidence="2">AH 40177</strain>
    </source>
</reference>
<feature type="domain" description="F-box" evidence="1">
    <location>
        <begin position="1"/>
        <end position="54"/>
    </location>
</feature>
<dbReference type="Pfam" id="PF00646">
    <property type="entry name" value="F-box"/>
    <property type="match status" value="1"/>
</dbReference>
<protein>
    <recommendedName>
        <fullName evidence="1">F-box domain-containing protein</fullName>
    </recommendedName>
</protein>
<dbReference type="Gene3D" id="1.20.1280.50">
    <property type="match status" value="1"/>
</dbReference>
<evidence type="ECO:0000313" key="2">
    <source>
        <dbReference type="EMBL" id="KAF9078122.1"/>
    </source>
</evidence>